<name>A0A5C3LZW6_9AGAR</name>
<sequence length="265" mass="29168">MSCPDCETGKLLPSEPTGVMNPDGSYLAPQPEGGLENRVIVLLSDAFGLPLKNSKILADNLSYRLSCDVWVPDLFDGKPPLKVGQLKLPDRAGVKQSTFDWIKFVFAVLPSLPSFIMNRPKVVDAHIASFILKLKSERSYTKVGAVGYCFGGAAAVRLGSTDLIDCIVICHPGRFNLTLVNSIRVPSSWACAEDDESFSMTLRKEAEAILFTMKKNGNASEYEFIDYKGTAHGFAARPNLAIPEVKQGYEKSFEQTVSWFQKFLS</sequence>
<dbReference type="PANTHER" id="PTHR17630">
    <property type="entry name" value="DIENELACTONE HYDROLASE"/>
    <property type="match status" value="1"/>
</dbReference>
<feature type="region of interest" description="Disordered" evidence="1">
    <location>
        <begin position="1"/>
        <end position="27"/>
    </location>
</feature>
<dbReference type="InterPro" id="IPR002925">
    <property type="entry name" value="Dienelactn_hydro"/>
</dbReference>
<keyword evidence="3" id="KW-0378">Hydrolase</keyword>
<evidence type="ECO:0000313" key="3">
    <source>
        <dbReference type="EMBL" id="TFK37418.1"/>
    </source>
</evidence>
<dbReference type="Proteomes" id="UP000308652">
    <property type="component" value="Unassembled WGS sequence"/>
</dbReference>
<organism evidence="3 4">
    <name type="scientific">Crucibulum laeve</name>
    <dbReference type="NCBI Taxonomy" id="68775"/>
    <lineage>
        <taxon>Eukaryota</taxon>
        <taxon>Fungi</taxon>
        <taxon>Dikarya</taxon>
        <taxon>Basidiomycota</taxon>
        <taxon>Agaricomycotina</taxon>
        <taxon>Agaricomycetes</taxon>
        <taxon>Agaricomycetidae</taxon>
        <taxon>Agaricales</taxon>
        <taxon>Agaricineae</taxon>
        <taxon>Nidulariaceae</taxon>
        <taxon>Crucibulum</taxon>
    </lineage>
</organism>
<feature type="domain" description="Dienelactone hydrolase" evidence="2">
    <location>
        <begin position="36"/>
        <end position="263"/>
    </location>
</feature>
<protein>
    <submittedName>
        <fullName evidence="3">Dienelactone hydrolase endo-1,3,1,4-beta-D-glucanase</fullName>
    </submittedName>
</protein>
<evidence type="ECO:0000256" key="1">
    <source>
        <dbReference type="SAM" id="MobiDB-lite"/>
    </source>
</evidence>
<dbReference type="Pfam" id="PF01738">
    <property type="entry name" value="DLH"/>
    <property type="match status" value="1"/>
</dbReference>
<dbReference type="STRING" id="68775.A0A5C3LZW6"/>
<dbReference type="AlphaFoldDB" id="A0A5C3LZW6"/>
<proteinExistence type="predicted"/>
<dbReference type="SUPFAM" id="SSF53474">
    <property type="entry name" value="alpha/beta-Hydrolases"/>
    <property type="match status" value="1"/>
</dbReference>
<dbReference type="OrthoDB" id="10019231at2759"/>
<reference evidence="3 4" key="1">
    <citation type="journal article" date="2019" name="Nat. Ecol. Evol.">
        <title>Megaphylogeny resolves global patterns of mushroom evolution.</title>
        <authorList>
            <person name="Varga T."/>
            <person name="Krizsan K."/>
            <person name="Foldi C."/>
            <person name="Dima B."/>
            <person name="Sanchez-Garcia M."/>
            <person name="Sanchez-Ramirez S."/>
            <person name="Szollosi G.J."/>
            <person name="Szarkandi J.G."/>
            <person name="Papp V."/>
            <person name="Albert L."/>
            <person name="Andreopoulos W."/>
            <person name="Angelini C."/>
            <person name="Antonin V."/>
            <person name="Barry K.W."/>
            <person name="Bougher N.L."/>
            <person name="Buchanan P."/>
            <person name="Buyck B."/>
            <person name="Bense V."/>
            <person name="Catcheside P."/>
            <person name="Chovatia M."/>
            <person name="Cooper J."/>
            <person name="Damon W."/>
            <person name="Desjardin D."/>
            <person name="Finy P."/>
            <person name="Geml J."/>
            <person name="Haridas S."/>
            <person name="Hughes K."/>
            <person name="Justo A."/>
            <person name="Karasinski D."/>
            <person name="Kautmanova I."/>
            <person name="Kiss B."/>
            <person name="Kocsube S."/>
            <person name="Kotiranta H."/>
            <person name="LaButti K.M."/>
            <person name="Lechner B.E."/>
            <person name="Liimatainen K."/>
            <person name="Lipzen A."/>
            <person name="Lukacs Z."/>
            <person name="Mihaltcheva S."/>
            <person name="Morgado L.N."/>
            <person name="Niskanen T."/>
            <person name="Noordeloos M.E."/>
            <person name="Ohm R.A."/>
            <person name="Ortiz-Santana B."/>
            <person name="Ovrebo C."/>
            <person name="Racz N."/>
            <person name="Riley R."/>
            <person name="Savchenko A."/>
            <person name="Shiryaev A."/>
            <person name="Soop K."/>
            <person name="Spirin V."/>
            <person name="Szebenyi C."/>
            <person name="Tomsovsky M."/>
            <person name="Tulloss R.E."/>
            <person name="Uehling J."/>
            <person name="Grigoriev I.V."/>
            <person name="Vagvolgyi C."/>
            <person name="Papp T."/>
            <person name="Martin F.M."/>
            <person name="Miettinen O."/>
            <person name="Hibbett D.S."/>
            <person name="Nagy L.G."/>
        </authorList>
    </citation>
    <scope>NUCLEOTIDE SEQUENCE [LARGE SCALE GENOMIC DNA]</scope>
    <source>
        <strain evidence="3 4">CBS 166.37</strain>
    </source>
</reference>
<keyword evidence="4" id="KW-1185">Reference proteome</keyword>
<accession>A0A5C3LZW6</accession>
<evidence type="ECO:0000259" key="2">
    <source>
        <dbReference type="Pfam" id="PF01738"/>
    </source>
</evidence>
<dbReference type="PANTHER" id="PTHR17630:SF44">
    <property type="entry name" value="PROTEIN AIM2"/>
    <property type="match status" value="1"/>
</dbReference>
<gene>
    <name evidence="3" type="ORF">BDQ12DRAFT_750899</name>
</gene>
<dbReference type="EMBL" id="ML213608">
    <property type="protein sequence ID" value="TFK37418.1"/>
    <property type="molecule type" value="Genomic_DNA"/>
</dbReference>
<dbReference type="Gene3D" id="3.40.50.1820">
    <property type="entry name" value="alpha/beta hydrolase"/>
    <property type="match status" value="1"/>
</dbReference>
<dbReference type="GO" id="GO:0016787">
    <property type="term" value="F:hydrolase activity"/>
    <property type="evidence" value="ECO:0007669"/>
    <property type="project" value="UniProtKB-KW"/>
</dbReference>
<dbReference type="InterPro" id="IPR029058">
    <property type="entry name" value="AB_hydrolase_fold"/>
</dbReference>
<evidence type="ECO:0000313" key="4">
    <source>
        <dbReference type="Proteomes" id="UP000308652"/>
    </source>
</evidence>